<feature type="non-terminal residue" evidence="1">
    <location>
        <position position="1"/>
    </location>
</feature>
<protein>
    <submittedName>
        <fullName evidence="1">Uncharacterized protein</fullName>
    </submittedName>
</protein>
<gene>
    <name evidence="1" type="ORF">LCGC14_2770960</name>
</gene>
<organism evidence="1">
    <name type="scientific">marine sediment metagenome</name>
    <dbReference type="NCBI Taxonomy" id="412755"/>
    <lineage>
        <taxon>unclassified sequences</taxon>
        <taxon>metagenomes</taxon>
        <taxon>ecological metagenomes</taxon>
    </lineage>
</organism>
<evidence type="ECO:0000313" key="1">
    <source>
        <dbReference type="EMBL" id="KKK85671.1"/>
    </source>
</evidence>
<dbReference type="AlphaFoldDB" id="A0A0F9BMR5"/>
<name>A0A0F9BMR5_9ZZZZ</name>
<accession>A0A0F9BMR5</accession>
<dbReference type="EMBL" id="LAZR01051201">
    <property type="protein sequence ID" value="KKK85671.1"/>
    <property type="molecule type" value="Genomic_DNA"/>
</dbReference>
<sequence>GYEGDVIMAKRSEGFELTEAEQAAVSAANRKVAITSIPSIQFGLFRYHEPDRNAAYEMALAMQSHFTGVDVDELRLMNATSDVTGSSASDRFPLSIGDQKLLREAEIVAKWNKNITAPLMPSTWSRQDDRVTLYYNEMKNISETAKSVGFEDYTDEQGNIISWDWLDAEFKAGRISGAAYDDMSRDLLVETGVRYKALKDSDVYADVPKTYDERVERNLERNKSVYMRHPSEELLLMFRELLPVKRWDPELGQNIVDYDSYFAQVDQIYAAMNEDHRDEFMQVIHSEWSDTRILRWQINRTFFIPYRNARVMVLNRYTEEEQIIIQRYSGANSLEREEIRAVLTTGDRSLYSSFQEDLRNFHRNQRVLDFEMDAWLRVFGKVDSSLTPQAEEFFRSLMQELQGVTTTL</sequence>
<comment type="caution">
    <text evidence="1">The sequence shown here is derived from an EMBL/GenBank/DDBJ whole genome shotgun (WGS) entry which is preliminary data.</text>
</comment>
<reference evidence="1" key="1">
    <citation type="journal article" date="2015" name="Nature">
        <title>Complex archaea that bridge the gap between prokaryotes and eukaryotes.</title>
        <authorList>
            <person name="Spang A."/>
            <person name="Saw J.H."/>
            <person name="Jorgensen S.L."/>
            <person name="Zaremba-Niedzwiedzka K."/>
            <person name="Martijn J."/>
            <person name="Lind A.E."/>
            <person name="van Eijk R."/>
            <person name="Schleper C."/>
            <person name="Guy L."/>
            <person name="Ettema T.J."/>
        </authorList>
    </citation>
    <scope>NUCLEOTIDE SEQUENCE</scope>
</reference>
<proteinExistence type="predicted"/>